<accession>A0ABQ3LQP2</accession>
<dbReference type="InterPro" id="IPR029016">
    <property type="entry name" value="GAF-like_dom_sf"/>
</dbReference>
<keyword evidence="5" id="KW-1185">Reference proteome</keyword>
<evidence type="ECO:0000256" key="2">
    <source>
        <dbReference type="ARBA" id="ARBA00023163"/>
    </source>
</evidence>
<sequence>MQNRERWVTDTLVELADTLVPSLDPASYWLCVADRYTQLVASSSVHLSAAGDRATHPVVVNTDERLGRSPLDRILAEEGPGVDSRDGGESVNVLFDEATTRWPRLSPAALSLGYRSVHAFPLSRREDFLGTVTILTTETAMLPTTDLRVAHALADVATIGMLNHRAITGLTTTSEQLQGALTSRVIIEQAKGLVSARLEISPEAAFLLLRRYARSHNMKIGELCASLMRRHLTVDELTAPLPRPVKAGRRR</sequence>
<dbReference type="PIRSF" id="PIRSF036625">
    <property type="entry name" value="GAF_ANTAR"/>
    <property type="match status" value="1"/>
</dbReference>
<dbReference type="PROSITE" id="PS50921">
    <property type="entry name" value="ANTAR"/>
    <property type="match status" value="1"/>
</dbReference>
<dbReference type="InterPro" id="IPR036388">
    <property type="entry name" value="WH-like_DNA-bd_sf"/>
</dbReference>
<proteinExistence type="predicted"/>
<dbReference type="RefSeq" id="WP_191256587.1">
    <property type="nucleotide sequence ID" value="NZ_BNAY01000005.1"/>
</dbReference>
<dbReference type="InterPro" id="IPR005561">
    <property type="entry name" value="ANTAR"/>
</dbReference>
<name>A0ABQ3LQP2_9PSEU</name>
<dbReference type="SUPFAM" id="SSF55781">
    <property type="entry name" value="GAF domain-like"/>
    <property type="match status" value="1"/>
</dbReference>
<evidence type="ECO:0000313" key="4">
    <source>
        <dbReference type="EMBL" id="GHH23561.1"/>
    </source>
</evidence>
<dbReference type="Pfam" id="PF03861">
    <property type="entry name" value="ANTAR"/>
    <property type="match status" value="1"/>
</dbReference>
<dbReference type="EMBL" id="BNAY01000005">
    <property type="protein sequence ID" value="GHH23561.1"/>
    <property type="molecule type" value="Genomic_DNA"/>
</dbReference>
<dbReference type="Proteomes" id="UP000635387">
    <property type="component" value="Unassembled WGS sequence"/>
</dbReference>
<protein>
    <submittedName>
        <fullName evidence="4">Transcriptional regulator</fullName>
    </submittedName>
</protein>
<feature type="domain" description="ANTAR" evidence="3">
    <location>
        <begin position="167"/>
        <end position="228"/>
    </location>
</feature>
<dbReference type="Gene3D" id="1.10.10.10">
    <property type="entry name" value="Winged helix-like DNA-binding domain superfamily/Winged helix DNA-binding domain"/>
    <property type="match status" value="1"/>
</dbReference>
<dbReference type="InterPro" id="IPR012074">
    <property type="entry name" value="GAF_ANTAR"/>
</dbReference>
<dbReference type="SUPFAM" id="SSF52172">
    <property type="entry name" value="CheY-like"/>
    <property type="match status" value="1"/>
</dbReference>
<organism evidence="4 5">
    <name type="scientific">Amycolatopsis oliviviridis</name>
    <dbReference type="NCBI Taxonomy" id="1471590"/>
    <lineage>
        <taxon>Bacteria</taxon>
        <taxon>Bacillati</taxon>
        <taxon>Actinomycetota</taxon>
        <taxon>Actinomycetes</taxon>
        <taxon>Pseudonocardiales</taxon>
        <taxon>Pseudonocardiaceae</taxon>
        <taxon>Amycolatopsis</taxon>
    </lineage>
</organism>
<keyword evidence="1" id="KW-0805">Transcription regulation</keyword>
<dbReference type="SMART" id="SM01012">
    <property type="entry name" value="ANTAR"/>
    <property type="match status" value="1"/>
</dbReference>
<evidence type="ECO:0000256" key="1">
    <source>
        <dbReference type="ARBA" id="ARBA00023015"/>
    </source>
</evidence>
<evidence type="ECO:0000259" key="3">
    <source>
        <dbReference type="PROSITE" id="PS50921"/>
    </source>
</evidence>
<gene>
    <name evidence="4" type="ORF">GCM10017790_46700</name>
</gene>
<keyword evidence="2" id="KW-0804">Transcription</keyword>
<dbReference type="Gene3D" id="3.30.450.40">
    <property type="match status" value="1"/>
</dbReference>
<reference evidence="5" key="1">
    <citation type="journal article" date="2019" name="Int. J. Syst. Evol. Microbiol.">
        <title>The Global Catalogue of Microorganisms (GCM) 10K type strain sequencing project: providing services to taxonomists for standard genome sequencing and annotation.</title>
        <authorList>
            <consortium name="The Broad Institute Genomics Platform"/>
            <consortium name="The Broad Institute Genome Sequencing Center for Infectious Disease"/>
            <person name="Wu L."/>
            <person name="Ma J."/>
        </authorList>
    </citation>
    <scope>NUCLEOTIDE SEQUENCE [LARGE SCALE GENOMIC DNA]</scope>
    <source>
        <strain evidence="5">CGMCC 4.7683</strain>
    </source>
</reference>
<comment type="caution">
    <text evidence="4">The sequence shown here is derived from an EMBL/GenBank/DDBJ whole genome shotgun (WGS) entry which is preliminary data.</text>
</comment>
<evidence type="ECO:0000313" key="5">
    <source>
        <dbReference type="Proteomes" id="UP000635387"/>
    </source>
</evidence>
<dbReference type="InterPro" id="IPR011006">
    <property type="entry name" value="CheY-like_superfamily"/>
</dbReference>